<feature type="compositionally biased region" description="Polar residues" evidence="1">
    <location>
        <begin position="580"/>
        <end position="590"/>
    </location>
</feature>
<feature type="domain" description="WRKY19-like zinc finger" evidence="2">
    <location>
        <begin position="225"/>
        <end position="248"/>
    </location>
</feature>
<dbReference type="EMBL" id="BAABME010002682">
    <property type="protein sequence ID" value="GAA0155668.1"/>
    <property type="molecule type" value="Genomic_DNA"/>
</dbReference>
<name>A0AAV3PXA4_LITER</name>
<comment type="caution">
    <text evidence="3">The sequence shown here is derived from an EMBL/GenBank/DDBJ whole genome shotgun (WGS) entry which is preliminary data.</text>
</comment>
<reference evidence="3 4" key="1">
    <citation type="submission" date="2024-01" db="EMBL/GenBank/DDBJ databases">
        <title>The complete chloroplast genome sequence of Lithospermum erythrorhizon: insights into the phylogenetic relationship among Boraginaceae species and the maternal lineages of purple gromwells.</title>
        <authorList>
            <person name="Okada T."/>
            <person name="Watanabe K."/>
        </authorList>
    </citation>
    <scope>NUCLEOTIDE SEQUENCE [LARGE SCALE GENOMIC DNA]</scope>
</reference>
<sequence length="630" mass="65908">MDMSKNCAVFSTGEFMNGANFGDTTLRLDCFHGGKEGEMLGHTQNNPTTIHVTPVKAPDDVCKLVLGFGPTPNADYFPDGRTKRKRPPLIMNQEFPYEDDSILKLGLSGSTDEVSKFLNYSASMSISHSDQVFSGPGLQMPVIDEGSTSAKRSGGYMPSLLLAPRMGKTKLFLESKEPFHFGAESNCHLSQISSEPSPVSDYSMSTISEPSGCPKSSDNRMSNPKRCKFPGCSKGARGSTGLCIGHGGGRRCQKPGCNKGAESHTAYCKAHGGGKRCEHLGCTKSAEGKTDYCIAHGGGRRCEYPKGCTKAARGKSGLCIRHGGGKRCKVEGCTRSAEGQIDLCISHGGGRRCQFLGCSKGAQGGTLYCKAHGGGKRCIFAGCTKGAEGSTPLCKAHGGGKRCMYDGGGICPKSVHGGTNYCVAHGGGKRCAVPGCTKSARGRTPCCVKHGGGKRCRIENCGKSAQGSTDFCKAHGGGKRCSWGEGKCEKFARGRGGLCAAHGSLGNGCDKNRGSMIGPGLFYGLVPGASNGSTVGSNFENSNPSSAISAVSDTVDSQERLAKRQQLIPPQVLVPLSMKASSTFTRPSSSENREGRSKRASNDAGTCLEITEGRVHGGGLMTLFGGILKS</sequence>
<proteinExistence type="predicted"/>
<feature type="domain" description="WRKY19-like zinc finger" evidence="2">
    <location>
        <begin position="274"/>
        <end position="298"/>
    </location>
</feature>
<feature type="compositionally biased region" description="Basic and acidic residues" evidence="1">
    <location>
        <begin position="591"/>
        <end position="601"/>
    </location>
</feature>
<feature type="domain" description="WRKY19-like zinc finger" evidence="2">
    <location>
        <begin position="453"/>
        <end position="477"/>
    </location>
</feature>
<feature type="domain" description="WRKY19-like zinc finger" evidence="2">
    <location>
        <begin position="428"/>
        <end position="452"/>
    </location>
</feature>
<dbReference type="Proteomes" id="UP001454036">
    <property type="component" value="Unassembled WGS sequence"/>
</dbReference>
<evidence type="ECO:0000259" key="2">
    <source>
        <dbReference type="Pfam" id="PF24906"/>
    </source>
</evidence>
<feature type="region of interest" description="Disordered" evidence="1">
    <location>
        <begin position="580"/>
        <end position="605"/>
    </location>
</feature>
<evidence type="ECO:0000256" key="1">
    <source>
        <dbReference type="SAM" id="MobiDB-lite"/>
    </source>
</evidence>
<dbReference type="Pfam" id="PF24906">
    <property type="entry name" value="Zf_WRKY19"/>
    <property type="match status" value="8"/>
</dbReference>
<feature type="domain" description="WRKY19-like zinc finger" evidence="2">
    <location>
        <begin position="325"/>
        <end position="349"/>
    </location>
</feature>
<feature type="region of interest" description="Disordered" evidence="1">
    <location>
        <begin position="198"/>
        <end position="222"/>
    </location>
</feature>
<protein>
    <recommendedName>
        <fullName evidence="2">WRKY19-like zinc finger domain-containing protein</fullName>
    </recommendedName>
</protein>
<feature type="domain" description="WRKY19-like zinc finger" evidence="2">
    <location>
        <begin position="350"/>
        <end position="374"/>
    </location>
</feature>
<dbReference type="PANTHER" id="PTHR31827:SF1">
    <property type="entry name" value="EMB|CAB89363.1"/>
    <property type="match status" value="1"/>
</dbReference>
<dbReference type="AlphaFoldDB" id="A0AAV3PXA4"/>
<accession>A0AAV3PXA4</accession>
<dbReference type="InterPro" id="IPR056866">
    <property type="entry name" value="Znf_WRKY19"/>
</dbReference>
<dbReference type="PANTHER" id="PTHR31827">
    <property type="entry name" value="EMB|CAB89363.1"/>
    <property type="match status" value="1"/>
</dbReference>
<feature type="domain" description="WRKY19-like zinc finger" evidence="2">
    <location>
        <begin position="249"/>
        <end position="273"/>
    </location>
</feature>
<feature type="domain" description="WRKY19-like zinc finger" evidence="2">
    <location>
        <begin position="375"/>
        <end position="399"/>
    </location>
</feature>
<organism evidence="3 4">
    <name type="scientific">Lithospermum erythrorhizon</name>
    <name type="common">Purple gromwell</name>
    <name type="synonym">Lithospermum officinale var. erythrorhizon</name>
    <dbReference type="NCBI Taxonomy" id="34254"/>
    <lineage>
        <taxon>Eukaryota</taxon>
        <taxon>Viridiplantae</taxon>
        <taxon>Streptophyta</taxon>
        <taxon>Embryophyta</taxon>
        <taxon>Tracheophyta</taxon>
        <taxon>Spermatophyta</taxon>
        <taxon>Magnoliopsida</taxon>
        <taxon>eudicotyledons</taxon>
        <taxon>Gunneridae</taxon>
        <taxon>Pentapetalae</taxon>
        <taxon>asterids</taxon>
        <taxon>lamiids</taxon>
        <taxon>Boraginales</taxon>
        <taxon>Boraginaceae</taxon>
        <taxon>Boraginoideae</taxon>
        <taxon>Lithospermeae</taxon>
        <taxon>Lithospermum</taxon>
    </lineage>
</organism>
<evidence type="ECO:0000313" key="3">
    <source>
        <dbReference type="EMBL" id="GAA0155668.1"/>
    </source>
</evidence>
<gene>
    <name evidence="3" type="ORF">LIER_13349</name>
</gene>
<keyword evidence="4" id="KW-1185">Reference proteome</keyword>
<evidence type="ECO:0000313" key="4">
    <source>
        <dbReference type="Proteomes" id="UP001454036"/>
    </source>
</evidence>